<comment type="caution">
    <text evidence="3">The sequence shown here is derived from an EMBL/GenBank/DDBJ whole genome shotgun (WGS) entry which is preliminary data.</text>
</comment>
<dbReference type="InterPro" id="IPR052344">
    <property type="entry name" value="Transposase-related"/>
</dbReference>
<dbReference type="Pfam" id="PF03050">
    <property type="entry name" value="DDE_Tnp_IS66"/>
    <property type="match status" value="1"/>
</dbReference>
<organism evidence="3 4">
    <name type="scientific">Roseibaca calidilacus</name>
    <dbReference type="NCBI Taxonomy" id="1666912"/>
    <lineage>
        <taxon>Bacteria</taxon>
        <taxon>Pseudomonadati</taxon>
        <taxon>Pseudomonadota</taxon>
        <taxon>Alphaproteobacteria</taxon>
        <taxon>Rhodobacterales</taxon>
        <taxon>Paracoccaceae</taxon>
        <taxon>Roseinatronobacter</taxon>
    </lineage>
</organism>
<dbReference type="EMBL" id="FBYC01000004">
    <property type="protein sequence ID" value="CUX80041.1"/>
    <property type="molecule type" value="Genomic_DNA"/>
</dbReference>
<feature type="region of interest" description="Disordered" evidence="1">
    <location>
        <begin position="1"/>
        <end position="29"/>
    </location>
</feature>
<protein>
    <submittedName>
        <fullName evidence="3">Transposase IS66 family protein</fullName>
    </submittedName>
</protein>
<proteinExistence type="predicted"/>
<dbReference type="InterPro" id="IPR004291">
    <property type="entry name" value="Transposase_IS66_central"/>
</dbReference>
<evidence type="ECO:0000313" key="3">
    <source>
        <dbReference type="EMBL" id="CUX80041.1"/>
    </source>
</evidence>
<dbReference type="PANTHER" id="PTHR33678:SF1">
    <property type="entry name" value="BLL1576 PROTEIN"/>
    <property type="match status" value="1"/>
</dbReference>
<dbReference type="PANTHER" id="PTHR33678">
    <property type="entry name" value="BLL1576 PROTEIN"/>
    <property type="match status" value="1"/>
</dbReference>
<name>A0ABM9VQR0_9RHOB</name>
<keyword evidence="4" id="KW-1185">Reference proteome</keyword>
<evidence type="ECO:0000259" key="2">
    <source>
        <dbReference type="Pfam" id="PF03050"/>
    </source>
</evidence>
<reference evidence="3 4" key="1">
    <citation type="submission" date="2016-01" db="EMBL/GenBank/DDBJ databases">
        <authorList>
            <person name="Varghese N."/>
        </authorList>
    </citation>
    <scope>NUCLEOTIDE SEQUENCE [LARGE SCALE GENOMIC DNA]</scope>
    <source>
        <strain evidence="3 4">HL-91</strain>
    </source>
</reference>
<evidence type="ECO:0000256" key="1">
    <source>
        <dbReference type="SAM" id="MobiDB-lite"/>
    </source>
</evidence>
<evidence type="ECO:0000313" key="4">
    <source>
        <dbReference type="Proteomes" id="UP000182045"/>
    </source>
</evidence>
<accession>A0ABM9VQR0</accession>
<dbReference type="RefSeq" id="WP_072245006.1">
    <property type="nucleotide sequence ID" value="NZ_FBYC01000004.1"/>
</dbReference>
<feature type="compositionally biased region" description="Basic and acidic residues" evidence="1">
    <location>
        <begin position="1"/>
        <end position="15"/>
    </location>
</feature>
<dbReference type="Proteomes" id="UP000182045">
    <property type="component" value="Unassembled WGS sequence"/>
</dbReference>
<sequence length="575" mass="64717">MPEKTTPQTDKKARTEPANTAPRLLQDDLDEAARGYSPVGEICNRLLQAMNSLSGVPDQIHGSIAQSITDILAAHAAIEAEIEASKGLITALKRDLRKTKGSLAKLREMHFGQSSERVAPELLTDMFEDHFEDYEGLVDDADQAKGRRARTVPTDIPITTVDHFPKNRTCRGCGSEMPSIGSETTTRTILVPEHVKIVKEVYHRCACNKERCKDHGPVAAKSEHFIMRGRTLSAGLVVEAAIQKYHEHSTPYRMERRLSAQNLNISRSTLYRNIAHLAGFLRPVADLIFSEIRECEVAFMDETPIRVQPVQKSAKGKCDLGYLWAIGNDERNWNDHAKPMVYFQYAPTRSGSVAHEMLDNSAVRYLQTDGYSGYNALFDTKRGNDVIISVRCMAHARRKFMDALKQQGSPLAQRVVRKIGSLYKIEKDIIGKPQEVRTAIRQEKALPILLSIQSELLHHQSDAHGQISTAIQYTLKAFDALCKYAFDGRLAIDSNTIERSIRPVALTKKNSLFAGSHEAAKIWATYFTLIETCQLNRVNPRSYLNWAVEEIERCRGDIDHTRLMPWHCPSGHFIK</sequence>
<gene>
    <name evidence="3" type="ORF">Ga0058931_0746</name>
</gene>
<dbReference type="NCBIfam" id="NF033517">
    <property type="entry name" value="transpos_IS66"/>
    <property type="match status" value="1"/>
</dbReference>
<feature type="domain" description="Transposase IS66 central" evidence="2">
    <location>
        <begin position="232"/>
        <end position="521"/>
    </location>
</feature>